<name>A0AAV9Z7R1_9AGAR</name>
<feature type="domain" description="NADAR" evidence="1">
    <location>
        <begin position="2"/>
        <end position="125"/>
    </location>
</feature>
<protein>
    <recommendedName>
        <fullName evidence="1">NADAR domain-containing protein</fullName>
    </recommendedName>
</protein>
<dbReference type="SUPFAM" id="SSF143990">
    <property type="entry name" value="YbiA-like"/>
    <property type="match status" value="1"/>
</dbReference>
<proteinExistence type="predicted"/>
<dbReference type="Proteomes" id="UP001362999">
    <property type="component" value="Unassembled WGS sequence"/>
</dbReference>
<accession>A0AAV9Z7R1</accession>
<dbReference type="Pfam" id="PF08719">
    <property type="entry name" value="NADAR"/>
    <property type="match status" value="1"/>
</dbReference>
<dbReference type="AlphaFoldDB" id="A0AAV9Z7R1"/>
<dbReference type="InterPro" id="IPR012816">
    <property type="entry name" value="NADAR"/>
</dbReference>
<dbReference type="InterPro" id="IPR037238">
    <property type="entry name" value="YbiA-like_sf"/>
</dbReference>
<evidence type="ECO:0000313" key="3">
    <source>
        <dbReference type="Proteomes" id="UP001362999"/>
    </source>
</evidence>
<reference evidence="2 3" key="1">
    <citation type="journal article" date="2024" name="J Genomics">
        <title>Draft genome sequencing and assembly of Favolaschia claudopus CIRM-BRFM 2984 isolated from oak limbs.</title>
        <authorList>
            <person name="Navarro D."/>
            <person name="Drula E."/>
            <person name="Chaduli D."/>
            <person name="Cazenave R."/>
            <person name="Ahrendt S."/>
            <person name="Wang J."/>
            <person name="Lipzen A."/>
            <person name="Daum C."/>
            <person name="Barry K."/>
            <person name="Grigoriev I.V."/>
            <person name="Favel A."/>
            <person name="Rosso M.N."/>
            <person name="Martin F."/>
        </authorList>
    </citation>
    <scope>NUCLEOTIDE SEQUENCE [LARGE SCALE GENOMIC DNA]</scope>
    <source>
        <strain evidence="2 3">CIRM-BRFM 2984</strain>
    </source>
</reference>
<evidence type="ECO:0000313" key="2">
    <source>
        <dbReference type="EMBL" id="KAK6974309.1"/>
    </source>
</evidence>
<gene>
    <name evidence="2" type="ORF">R3P38DRAFT_2584305</name>
</gene>
<dbReference type="CDD" id="cd15457">
    <property type="entry name" value="NADAR"/>
    <property type="match status" value="1"/>
</dbReference>
<dbReference type="EMBL" id="JAWWNJ010000185">
    <property type="protein sequence ID" value="KAK6974309.1"/>
    <property type="molecule type" value="Genomic_DNA"/>
</dbReference>
<evidence type="ECO:0000259" key="1">
    <source>
        <dbReference type="Pfam" id="PF08719"/>
    </source>
</evidence>
<feature type="non-terminal residue" evidence="2">
    <location>
        <position position="1"/>
    </location>
</feature>
<sequence>YNGRRYRNSEQLYQAFKFMDNRPDIAEIFRTTTKSCTAAYDFSMAHIAYQHPDWDSLCTAKMEIAIWHKFAQHPDIKEILLDTGDAELVVSATNTSGDKFWGMGKNNQGRNELGKALERVRGSLRLT</sequence>
<keyword evidence="3" id="KW-1185">Reference proteome</keyword>
<dbReference type="Gene3D" id="1.10.357.40">
    <property type="entry name" value="YbiA-like"/>
    <property type="match status" value="1"/>
</dbReference>
<organism evidence="2 3">
    <name type="scientific">Favolaschia claudopus</name>
    <dbReference type="NCBI Taxonomy" id="2862362"/>
    <lineage>
        <taxon>Eukaryota</taxon>
        <taxon>Fungi</taxon>
        <taxon>Dikarya</taxon>
        <taxon>Basidiomycota</taxon>
        <taxon>Agaricomycotina</taxon>
        <taxon>Agaricomycetes</taxon>
        <taxon>Agaricomycetidae</taxon>
        <taxon>Agaricales</taxon>
        <taxon>Marasmiineae</taxon>
        <taxon>Mycenaceae</taxon>
        <taxon>Favolaschia</taxon>
    </lineage>
</organism>
<comment type="caution">
    <text evidence="2">The sequence shown here is derived from an EMBL/GenBank/DDBJ whole genome shotgun (WGS) entry which is preliminary data.</text>
</comment>